<sequence>MSEAKKAKTYHFHRKWEDDYFFTLSNSKSVCLICNAAVAIPKKGNLERHFLTVHKKYASDFPARSALRTEKVSELKRQLAAKQAVFTRPVNKSKAATVASYRVSRVLAKRKKFFKDGEVFKEAFLEAADTLFADFKNKKEIVSSIEDMQLSRNTVTRQCEAMSGDIEQQLQNDIDACLCFSLQFDESTDAVDVAHLCVFIRMVFGDMRAKKELLTILPLKGHTRGSDIFDTFMEFVSKSNLPLFKLTSITTDGAPSMVGRTAGFVALCKLSESFPDFLSYHCIIHQQQLCGKILNMKDVMDVAMKITCSVRARSLQRRLFRAQLEDAGADHTDLLLHTDVRFLERFLDFCPKLKSS</sequence>
<dbReference type="AlphaFoldDB" id="A0A8C5CXU2"/>
<reference evidence="2" key="2">
    <citation type="submission" date="2025-08" db="UniProtKB">
        <authorList>
            <consortium name="Ensembl"/>
        </authorList>
    </citation>
    <scope>IDENTIFICATION</scope>
</reference>
<protein>
    <recommendedName>
        <fullName evidence="1">SPIN-DOC-like zinc-finger domain-containing protein</fullName>
    </recommendedName>
</protein>
<keyword evidence="3" id="KW-1185">Reference proteome</keyword>
<dbReference type="PANTHER" id="PTHR45913">
    <property type="entry name" value="EPM2A-INTERACTING PROTEIN 1"/>
    <property type="match status" value="1"/>
</dbReference>
<accession>A0A8C5CXU2</accession>
<dbReference type="Pfam" id="PF18658">
    <property type="entry name" value="zf-C2H2_12"/>
    <property type="match status" value="1"/>
</dbReference>
<dbReference type="GeneTree" id="ENSGT00950000182812"/>
<organism evidence="2 3">
    <name type="scientific">Gadus morhua</name>
    <name type="common">Atlantic cod</name>
    <dbReference type="NCBI Taxonomy" id="8049"/>
    <lineage>
        <taxon>Eukaryota</taxon>
        <taxon>Metazoa</taxon>
        <taxon>Chordata</taxon>
        <taxon>Craniata</taxon>
        <taxon>Vertebrata</taxon>
        <taxon>Euteleostomi</taxon>
        <taxon>Actinopterygii</taxon>
        <taxon>Neopterygii</taxon>
        <taxon>Teleostei</taxon>
        <taxon>Neoteleostei</taxon>
        <taxon>Acanthomorphata</taxon>
        <taxon>Zeiogadaria</taxon>
        <taxon>Gadariae</taxon>
        <taxon>Gadiformes</taxon>
        <taxon>Gadoidei</taxon>
        <taxon>Gadidae</taxon>
        <taxon>Gadus</taxon>
    </lineage>
</organism>
<reference evidence="2" key="1">
    <citation type="submission" date="2019-07" db="EMBL/GenBank/DDBJ databases">
        <authorList>
            <consortium name="Wellcome Sanger Institute Data Sharing"/>
        </authorList>
    </citation>
    <scope>NUCLEOTIDE SEQUENCE [LARGE SCALE GENOMIC DNA]</scope>
</reference>
<reference evidence="2" key="3">
    <citation type="submission" date="2025-09" db="UniProtKB">
        <authorList>
            <consortium name="Ensembl"/>
        </authorList>
    </citation>
    <scope>IDENTIFICATION</scope>
</reference>
<dbReference type="Proteomes" id="UP000694546">
    <property type="component" value="Chromosome 1"/>
</dbReference>
<evidence type="ECO:0000313" key="3">
    <source>
        <dbReference type="Proteomes" id="UP000694546"/>
    </source>
</evidence>
<name>A0A8C5CXU2_GADMO</name>
<feature type="domain" description="SPIN-DOC-like zinc-finger" evidence="1">
    <location>
        <begin position="13"/>
        <end position="58"/>
    </location>
</feature>
<dbReference type="PANTHER" id="PTHR45913:SF21">
    <property type="entry name" value="DUF4371 DOMAIN-CONTAINING PROTEIN"/>
    <property type="match status" value="1"/>
</dbReference>
<dbReference type="InterPro" id="IPR040647">
    <property type="entry name" value="SPIN-DOC_Znf-C2H2"/>
</dbReference>
<dbReference type="Ensembl" id="ENSGMOT00000040488.1">
    <property type="protein sequence ID" value="ENSGMOP00000067563.1"/>
    <property type="gene ID" value="ENSGMOG00000022810.1"/>
</dbReference>
<evidence type="ECO:0000259" key="1">
    <source>
        <dbReference type="Pfam" id="PF18658"/>
    </source>
</evidence>
<evidence type="ECO:0000313" key="2">
    <source>
        <dbReference type="Ensembl" id="ENSGMOP00000067563.1"/>
    </source>
</evidence>
<dbReference type="OMA" id="WHIAHAK"/>
<proteinExistence type="predicted"/>